<comment type="catalytic activity">
    <reaction evidence="10">
        <text>L-threonyl-[protein] + FAD = FMN-L-threonyl-[protein] + AMP + H(+)</text>
        <dbReference type="Rhea" id="RHEA:36847"/>
        <dbReference type="Rhea" id="RHEA-COMP:11060"/>
        <dbReference type="Rhea" id="RHEA-COMP:11061"/>
        <dbReference type="ChEBI" id="CHEBI:15378"/>
        <dbReference type="ChEBI" id="CHEBI:30013"/>
        <dbReference type="ChEBI" id="CHEBI:57692"/>
        <dbReference type="ChEBI" id="CHEBI:74257"/>
        <dbReference type="ChEBI" id="CHEBI:456215"/>
        <dbReference type="EC" id="2.7.1.180"/>
    </reaction>
</comment>
<reference evidence="11 12" key="1">
    <citation type="journal article" date="2015" name="Genome Announc.">
        <title>Expanding the biotechnology potential of lactobacilli through comparative genomics of 213 strains and associated genera.</title>
        <authorList>
            <person name="Sun Z."/>
            <person name="Harris H.M."/>
            <person name="McCann A."/>
            <person name="Guo C."/>
            <person name="Argimon S."/>
            <person name="Zhang W."/>
            <person name="Yang X."/>
            <person name="Jeffery I.B."/>
            <person name="Cooney J.C."/>
            <person name="Kagawa T.F."/>
            <person name="Liu W."/>
            <person name="Song Y."/>
            <person name="Salvetti E."/>
            <person name="Wrobel A."/>
            <person name="Rasinkangas P."/>
            <person name="Parkhill J."/>
            <person name="Rea M.C."/>
            <person name="O'Sullivan O."/>
            <person name="Ritari J."/>
            <person name="Douillard F.P."/>
            <person name="Paul Ross R."/>
            <person name="Yang R."/>
            <person name="Briner A.E."/>
            <person name="Felis G.E."/>
            <person name="de Vos W.M."/>
            <person name="Barrangou R."/>
            <person name="Klaenhammer T.R."/>
            <person name="Caufield P.W."/>
            <person name="Cui Y."/>
            <person name="Zhang H."/>
            <person name="O'Toole P.W."/>
        </authorList>
    </citation>
    <scope>NUCLEOTIDE SEQUENCE [LARGE SCALE GENOMIC DNA]</scope>
    <source>
        <strain evidence="11 12">DSM 24716</strain>
    </source>
</reference>
<dbReference type="GO" id="GO:0046872">
    <property type="term" value="F:metal ion binding"/>
    <property type="evidence" value="ECO:0007669"/>
    <property type="project" value="UniProtKB-KW"/>
</dbReference>
<evidence type="ECO:0000313" key="12">
    <source>
        <dbReference type="Proteomes" id="UP000051006"/>
    </source>
</evidence>
<evidence type="ECO:0000256" key="6">
    <source>
        <dbReference type="ARBA" id="ARBA00022723"/>
    </source>
</evidence>
<dbReference type="PATRIC" id="fig|993692.3.peg.2554"/>
<comment type="caution">
    <text evidence="11">The sequence shown here is derived from an EMBL/GenBank/DDBJ whole genome shotgun (WGS) entry which is preliminary data.</text>
</comment>
<keyword evidence="8" id="KW-0460">Magnesium</keyword>
<dbReference type="PANTHER" id="PTHR30040">
    <property type="entry name" value="THIAMINE BIOSYNTHESIS LIPOPROTEIN APBE"/>
    <property type="match status" value="1"/>
</dbReference>
<dbReference type="InterPro" id="IPR024932">
    <property type="entry name" value="ApbE"/>
</dbReference>
<dbReference type="Pfam" id="PF02424">
    <property type="entry name" value="ApbE"/>
    <property type="match status" value="1"/>
</dbReference>
<dbReference type="Proteomes" id="UP000051006">
    <property type="component" value="Unassembled WGS sequence"/>
</dbReference>
<evidence type="ECO:0000256" key="7">
    <source>
        <dbReference type="ARBA" id="ARBA00022827"/>
    </source>
</evidence>
<dbReference type="InterPro" id="IPR003374">
    <property type="entry name" value="ApbE-like_sf"/>
</dbReference>
<evidence type="ECO:0000256" key="3">
    <source>
        <dbReference type="ARBA" id="ARBA00016337"/>
    </source>
</evidence>
<evidence type="ECO:0000256" key="5">
    <source>
        <dbReference type="ARBA" id="ARBA00022679"/>
    </source>
</evidence>
<comment type="cofactor">
    <cofactor evidence="1">
        <name>Mg(2+)</name>
        <dbReference type="ChEBI" id="CHEBI:18420"/>
    </cofactor>
</comment>
<dbReference type="PANTHER" id="PTHR30040:SF2">
    <property type="entry name" value="FAD:PROTEIN FMN TRANSFERASE"/>
    <property type="match status" value="1"/>
</dbReference>
<organism evidence="11 12">
    <name type="scientific">Companilactobacillus kimchiensis</name>
    <dbReference type="NCBI Taxonomy" id="993692"/>
    <lineage>
        <taxon>Bacteria</taxon>
        <taxon>Bacillati</taxon>
        <taxon>Bacillota</taxon>
        <taxon>Bacilli</taxon>
        <taxon>Lactobacillales</taxon>
        <taxon>Lactobacillaceae</taxon>
        <taxon>Companilactobacillus</taxon>
    </lineage>
</organism>
<dbReference type="STRING" id="993692.IV57_GL002505"/>
<evidence type="ECO:0000313" key="11">
    <source>
        <dbReference type="EMBL" id="KRN99382.1"/>
    </source>
</evidence>
<keyword evidence="4" id="KW-0285">Flavoprotein</keyword>
<dbReference type="AlphaFoldDB" id="A0A0R2LH56"/>
<accession>A0A0R2LH56</accession>
<evidence type="ECO:0000256" key="10">
    <source>
        <dbReference type="ARBA" id="ARBA00048540"/>
    </source>
</evidence>
<evidence type="ECO:0000256" key="1">
    <source>
        <dbReference type="ARBA" id="ARBA00001946"/>
    </source>
</evidence>
<dbReference type="EMBL" id="JQCF01000009">
    <property type="protein sequence ID" value="KRN99382.1"/>
    <property type="molecule type" value="Genomic_DNA"/>
</dbReference>
<keyword evidence="5" id="KW-0808">Transferase</keyword>
<dbReference type="SUPFAM" id="SSF143631">
    <property type="entry name" value="ApbE-like"/>
    <property type="match status" value="1"/>
</dbReference>
<dbReference type="GO" id="GO:0016740">
    <property type="term" value="F:transferase activity"/>
    <property type="evidence" value="ECO:0007669"/>
    <property type="project" value="UniProtKB-KW"/>
</dbReference>
<dbReference type="EC" id="2.7.1.180" evidence="2"/>
<protein>
    <recommendedName>
        <fullName evidence="3">FAD:protein FMN transferase</fullName>
        <ecNumber evidence="2">2.7.1.180</ecNumber>
    </recommendedName>
    <alternativeName>
        <fullName evidence="9">Flavin transferase</fullName>
    </alternativeName>
</protein>
<evidence type="ECO:0000256" key="4">
    <source>
        <dbReference type="ARBA" id="ARBA00022630"/>
    </source>
</evidence>
<gene>
    <name evidence="11" type="ORF">IV57_GL002505</name>
</gene>
<evidence type="ECO:0000256" key="9">
    <source>
        <dbReference type="ARBA" id="ARBA00031306"/>
    </source>
</evidence>
<keyword evidence="7" id="KW-0274">FAD</keyword>
<keyword evidence="6" id="KW-0479">Metal-binding</keyword>
<sequence length="262" mass="29766">MKNMTEYKYISIIVNKFEQPFEIKLATPNPDLIDQRVIDDAVAKISGNIKEYDDVFSLENNNSLLAKFQDGEETALMISKTFQEVYEQTIMAEQMTHHYFSSYFNGKYDPIGLLNGWMIDKIFNKYLLSLLSVEGIDGVSLRCGEDVRLASRPNIDFRWRVAIKDPQNLDILLATYFLQNGAVSTSNEMRSLRKEKSNIEQVTIVSNSALDANIWSSAGISAGTAKFPEFISKYHLTGMIVDKYAGMENFRDGFSDKIAMPK</sequence>
<evidence type="ECO:0000256" key="8">
    <source>
        <dbReference type="ARBA" id="ARBA00022842"/>
    </source>
</evidence>
<keyword evidence="11" id="KW-0449">Lipoprotein</keyword>
<dbReference type="Gene3D" id="3.10.520.10">
    <property type="entry name" value="ApbE-like domains"/>
    <property type="match status" value="1"/>
</dbReference>
<evidence type="ECO:0000256" key="2">
    <source>
        <dbReference type="ARBA" id="ARBA00011955"/>
    </source>
</evidence>
<proteinExistence type="predicted"/>
<name>A0A0R2LH56_9LACO</name>
<keyword evidence="12" id="KW-1185">Reference proteome</keyword>